<gene>
    <name evidence="3" type="ORF">S7711_09574</name>
</gene>
<dbReference type="GO" id="GO:0016788">
    <property type="term" value="F:hydrolase activity, acting on ester bonds"/>
    <property type="evidence" value="ECO:0007669"/>
    <property type="project" value="TreeGrafter"/>
</dbReference>
<accession>A0A084AUU2</accession>
<dbReference type="InterPro" id="IPR029052">
    <property type="entry name" value="Metallo-depent_PP-like"/>
</dbReference>
<feature type="signal peptide" evidence="1">
    <location>
        <begin position="1"/>
        <end position="17"/>
    </location>
</feature>
<keyword evidence="4" id="KW-1185">Reference proteome</keyword>
<dbReference type="Gene3D" id="3.60.21.10">
    <property type="match status" value="1"/>
</dbReference>
<evidence type="ECO:0000313" key="4">
    <source>
        <dbReference type="Proteomes" id="UP000028045"/>
    </source>
</evidence>
<dbReference type="CDD" id="cd07383">
    <property type="entry name" value="MPP_Dcr2"/>
    <property type="match status" value="1"/>
</dbReference>
<organism evidence="3 4">
    <name type="scientific">Stachybotrys chartarum (strain CBS 109288 / IBT 7711)</name>
    <name type="common">Toxic black mold</name>
    <name type="synonym">Stilbospora chartarum</name>
    <dbReference type="NCBI Taxonomy" id="1280523"/>
    <lineage>
        <taxon>Eukaryota</taxon>
        <taxon>Fungi</taxon>
        <taxon>Dikarya</taxon>
        <taxon>Ascomycota</taxon>
        <taxon>Pezizomycotina</taxon>
        <taxon>Sordariomycetes</taxon>
        <taxon>Hypocreomycetidae</taxon>
        <taxon>Hypocreales</taxon>
        <taxon>Stachybotryaceae</taxon>
        <taxon>Stachybotrys</taxon>
    </lineage>
</organism>
<dbReference type="AlphaFoldDB" id="A0A084AUU2"/>
<dbReference type="PANTHER" id="PTHR32440">
    <property type="entry name" value="PHOSPHATASE DCR2-RELATED-RELATED"/>
    <property type="match status" value="1"/>
</dbReference>
<reference evidence="3 4" key="1">
    <citation type="journal article" date="2014" name="BMC Genomics">
        <title>Comparative genome sequencing reveals chemotype-specific gene clusters in the toxigenic black mold Stachybotrys.</title>
        <authorList>
            <person name="Semeiks J."/>
            <person name="Borek D."/>
            <person name="Otwinowski Z."/>
            <person name="Grishin N.V."/>
        </authorList>
    </citation>
    <scope>NUCLEOTIDE SEQUENCE [LARGE SCALE GENOMIC DNA]</scope>
    <source>
        <strain evidence="4">CBS 109288 / IBT 7711</strain>
    </source>
</reference>
<proteinExistence type="predicted"/>
<dbReference type="InterPro" id="IPR004843">
    <property type="entry name" value="Calcineurin-like_PHP"/>
</dbReference>
<dbReference type="Proteomes" id="UP000028045">
    <property type="component" value="Unassembled WGS sequence"/>
</dbReference>
<evidence type="ECO:0000256" key="1">
    <source>
        <dbReference type="SAM" id="SignalP"/>
    </source>
</evidence>
<name>A0A084AUU2_STACB</name>
<dbReference type="Pfam" id="PF00149">
    <property type="entry name" value="Metallophos"/>
    <property type="match status" value="1"/>
</dbReference>
<protein>
    <recommendedName>
        <fullName evidence="2">Calcineurin-like phosphoesterase domain-containing protein</fullName>
    </recommendedName>
</protein>
<dbReference type="HOGENOM" id="CLU_019692_1_1_1"/>
<dbReference type="EMBL" id="KL648553">
    <property type="protein sequence ID" value="KEY69071.1"/>
    <property type="molecule type" value="Genomic_DNA"/>
</dbReference>
<evidence type="ECO:0000313" key="3">
    <source>
        <dbReference type="EMBL" id="KEY69071.1"/>
    </source>
</evidence>
<evidence type="ECO:0000259" key="2">
    <source>
        <dbReference type="Pfam" id="PF00149"/>
    </source>
</evidence>
<dbReference type="SUPFAM" id="SSF56300">
    <property type="entry name" value="Metallo-dependent phosphatases"/>
    <property type="match status" value="1"/>
</dbReference>
<keyword evidence="1" id="KW-0732">Signal</keyword>
<dbReference type="PANTHER" id="PTHR32440:SF11">
    <property type="entry name" value="METALLOPHOSPHOESTERASE DOMAIN-CONTAINING PROTEIN"/>
    <property type="match status" value="1"/>
</dbReference>
<feature type="domain" description="Calcineurin-like phosphoesterase" evidence="2">
    <location>
        <begin position="41"/>
        <end position="147"/>
    </location>
</feature>
<dbReference type="GO" id="GO:0005737">
    <property type="term" value="C:cytoplasm"/>
    <property type="evidence" value="ECO:0007669"/>
    <property type="project" value="TreeGrafter"/>
</dbReference>
<feature type="chain" id="PRO_5001771289" description="Calcineurin-like phosphoesterase domain-containing protein" evidence="1">
    <location>
        <begin position="18"/>
        <end position="419"/>
    </location>
</feature>
<sequence length="419" mass="46643">MKSVVLSLLATAVLATARESSIGQALTFKADGTLQISILEDLHYGEAPATFGPTQDALTTNTVRGLLDAESETDLVVINGDTVSRDNLMPNSTEYLDQALLPLIERNLTWAMLFGNHESNSARNPQWVFERSRTWPNSRSRSLVGNRERVGYTNYYLPVYAADCPTGCGCEPELIIWFFDSRGGFKYDQLHDDGRQVDRESWVDPEVVDWFVGERERITAKFGKVIPSLSFVHIPVHAYYALQTGPGIDSQRNPGPNQNLEIGQSARWCANETFSSSCPYGGLDIPFMEAIASTPGLMGVFVAHLHGNSWCSKWTPEVLPDYPVQPLTEGLNLCFGQRTGFGGAYEAARGSRQVLLRKDRLAAGEFETWVRLQTGEVVSNVVVNATYGEDVYPEVPYRESFCEECFAWDDYKPNIPNPV</sequence>
<dbReference type="OrthoDB" id="783096at2759"/>